<evidence type="ECO:0000256" key="2">
    <source>
        <dbReference type="ARBA" id="ARBA00004496"/>
    </source>
</evidence>
<evidence type="ECO:0000256" key="1">
    <source>
        <dbReference type="ARBA" id="ARBA00001947"/>
    </source>
</evidence>
<dbReference type="Pfam" id="PF09190">
    <property type="entry name" value="DALR_2"/>
    <property type="match status" value="1"/>
</dbReference>
<evidence type="ECO:0000256" key="12">
    <source>
        <dbReference type="ARBA" id="ARBA00023146"/>
    </source>
</evidence>
<keyword evidence="11" id="KW-0648">Protein biosynthesis</keyword>
<dbReference type="SMART" id="SM00840">
    <property type="entry name" value="DALR_2"/>
    <property type="match status" value="1"/>
</dbReference>
<proteinExistence type="inferred from homology"/>
<evidence type="ECO:0000256" key="3">
    <source>
        <dbReference type="ARBA" id="ARBA00005594"/>
    </source>
</evidence>
<protein>
    <recommendedName>
        <fullName evidence="4">cysteine--tRNA ligase</fullName>
        <ecNumber evidence="4">6.1.1.16</ecNumber>
    </recommendedName>
    <alternativeName>
        <fullName evidence="13">Cysteinyl-tRNA synthetase</fullName>
    </alternativeName>
</protein>
<name>A0A830HQB9_9CHLO</name>
<dbReference type="PANTHER" id="PTHR10890:SF3">
    <property type="entry name" value="CYSTEINE--TRNA LIGASE, CYTOPLASMIC"/>
    <property type="match status" value="1"/>
</dbReference>
<evidence type="ECO:0000313" key="16">
    <source>
        <dbReference type="EMBL" id="GHP07970.1"/>
    </source>
</evidence>
<dbReference type="EMBL" id="BNJQ01000018">
    <property type="protein sequence ID" value="GHP07970.1"/>
    <property type="molecule type" value="Genomic_DNA"/>
</dbReference>
<keyword evidence="9" id="KW-0862">Zinc</keyword>
<dbReference type="SUPFAM" id="SSF47323">
    <property type="entry name" value="Anticodon-binding domain of a subclass of class I aminoacyl-tRNA synthetases"/>
    <property type="match status" value="1"/>
</dbReference>
<comment type="caution">
    <text evidence="16">The sequence shown here is derived from an EMBL/GenBank/DDBJ whole genome shotgun (WGS) entry which is preliminary data.</text>
</comment>
<dbReference type="Gene3D" id="1.20.120.1910">
    <property type="entry name" value="Cysteine-tRNA ligase, C-terminal anti-codon recognition domain"/>
    <property type="match status" value="1"/>
</dbReference>
<organism evidence="16 17">
    <name type="scientific">Pycnococcus provasolii</name>
    <dbReference type="NCBI Taxonomy" id="41880"/>
    <lineage>
        <taxon>Eukaryota</taxon>
        <taxon>Viridiplantae</taxon>
        <taxon>Chlorophyta</taxon>
        <taxon>Pseudoscourfieldiophyceae</taxon>
        <taxon>Pseudoscourfieldiales</taxon>
        <taxon>Pycnococcaceae</taxon>
        <taxon>Pycnococcus</taxon>
    </lineage>
</organism>
<dbReference type="InterPro" id="IPR015803">
    <property type="entry name" value="Cys-tRNA-ligase"/>
</dbReference>
<dbReference type="InterPro" id="IPR015273">
    <property type="entry name" value="Cys-tRNA-synt_Ia_DALR"/>
</dbReference>
<dbReference type="GO" id="GO:0046872">
    <property type="term" value="F:metal ion binding"/>
    <property type="evidence" value="ECO:0007669"/>
    <property type="project" value="UniProtKB-KW"/>
</dbReference>
<dbReference type="PRINTS" id="PR00983">
    <property type="entry name" value="TRNASYNTHCYS"/>
</dbReference>
<dbReference type="PANTHER" id="PTHR10890">
    <property type="entry name" value="CYSTEINYL-TRNA SYNTHETASE"/>
    <property type="match status" value="1"/>
</dbReference>
<dbReference type="Pfam" id="PF01406">
    <property type="entry name" value="tRNA-synt_1e"/>
    <property type="match status" value="1"/>
</dbReference>
<evidence type="ECO:0000256" key="10">
    <source>
        <dbReference type="ARBA" id="ARBA00022840"/>
    </source>
</evidence>
<evidence type="ECO:0000313" key="17">
    <source>
        <dbReference type="Proteomes" id="UP000660262"/>
    </source>
</evidence>
<evidence type="ECO:0000256" key="8">
    <source>
        <dbReference type="ARBA" id="ARBA00022741"/>
    </source>
</evidence>
<evidence type="ECO:0000256" key="13">
    <source>
        <dbReference type="ARBA" id="ARBA00031499"/>
    </source>
</evidence>
<comment type="subcellular location">
    <subcellularLocation>
        <location evidence="2">Cytoplasm</location>
    </subcellularLocation>
</comment>
<dbReference type="GO" id="GO:0005737">
    <property type="term" value="C:cytoplasm"/>
    <property type="evidence" value="ECO:0007669"/>
    <property type="project" value="UniProtKB-SubCell"/>
</dbReference>
<evidence type="ECO:0000256" key="9">
    <source>
        <dbReference type="ARBA" id="ARBA00022833"/>
    </source>
</evidence>
<accession>A0A830HQB9</accession>
<evidence type="ECO:0000256" key="7">
    <source>
        <dbReference type="ARBA" id="ARBA00022723"/>
    </source>
</evidence>
<keyword evidence="8" id="KW-0547">Nucleotide-binding</keyword>
<dbReference type="Proteomes" id="UP000660262">
    <property type="component" value="Unassembled WGS sequence"/>
</dbReference>
<dbReference type="GO" id="GO:0004817">
    <property type="term" value="F:cysteine-tRNA ligase activity"/>
    <property type="evidence" value="ECO:0007669"/>
    <property type="project" value="UniProtKB-EC"/>
</dbReference>
<gene>
    <name evidence="16" type="ORF">PPROV_000671200</name>
</gene>
<dbReference type="CDD" id="cd00672">
    <property type="entry name" value="CysRS_core"/>
    <property type="match status" value="1"/>
</dbReference>
<evidence type="ECO:0000259" key="15">
    <source>
        <dbReference type="SMART" id="SM00840"/>
    </source>
</evidence>
<evidence type="ECO:0000256" key="11">
    <source>
        <dbReference type="ARBA" id="ARBA00022917"/>
    </source>
</evidence>
<dbReference type="InterPro" id="IPR009080">
    <property type="entry name" value="tRNAsynth_Ia_anticodon-bd"/>
</dbReference>
<keyword evidence="12" id="KW-0030">Aminoacyl-tRNA synthetase</keyword>
<keyword evidence="14" id="KW-0175">Coiled coil</keyword>
<dbReference type="GO" id="GO:0006423">
    <property type="term" value="P:cysteinyl-tRNA aminoacylation"/>
    <property type="evidence" value="ECO:0007669"/>
    <property type="project" value="InterPro"/>
</dbReference>
<evidence type="ECO:0000256" key="6">
    <source>
        <dbReference type="ARBA" id="ARBA00022598"/>
    </source>
</evidence>
<dbReference type="InterPro" id="IPR014729">
    <property type="entry name" value="Rossmann-like_a/b/a_fold"/>
</dbReference>
<feature type="coiled-coil region" evidence="14">
    <location>
        <begin position="190"/>
        <end position="226"/>
    </location>
</feature>
<evidence type="ECO:0000256" key="4">
    <source>
        <dbReference type="ARBA" id="ARBA00012832"/>
    </source>
</evidence>
<keyword evidence="5" id="KW-0963">Cytoplasm</keyword>
<dbReference type="NCBIfam" id="TIGR00435">
    <property type="entry name" value="cysS"/>
    <property type="match status" value="1"/>
</dbReference>
<dbReference type="AlphaFoldDB" id="A0A830HQB9"/>
<dbReference type="EC" id="6.1.1.16" evidence="4"/>
<dbReference type="OrthoDB" id="438179at2759"/>
<dbReference type="GO" id="GO:0005524">
    <property type="term" value="F:ATP binding"/>
    <property type="evidence" value="ECO:0007669"/>
    <property type="project" value="UniProtKB-KW"/>
</dbReference>
<evidence type="ECO:0000256" key="14">
    <source>
        <dbReference type="SAM" id="Coils"/>
    </source>
</evidence>
<feature type="domain" description="Cysteinyl-tRNA synthetase class Ia DALR" evidence="15">
    <location>
        <begin position="550"/>
        <end position="620"/>
    </location>
</feature>
<dbReference type="Gene3D" id="3.40.50.620">
    <property type="entry name" value="HUPs"/>
    <property type="match status" value="2"/>
</dbReference>
<dbReference type="InterPro" id="IPR032678">
    <property type="entry name" value="tRNA-synt_1_cat_dom"/>
</dbReference>
<comment type="similarity">
    <text evidence="3">Belongs to the class-I aminoacyl-tRNA synthetase family.</text>
</comment>
<sequence length="825" mass="90141">MANTQRIGDALFSGACMCSTALKFVPTDASKADAAMFAQPCRLNGHPAWCQPIAGRATGLKVNNTLTGEPVPFVPRSGNAVTWYTCGPTVYDVAHMGHARAYLSFDILRRIMEDYFHYDVLFQVNITDIDDKIILRARRNKLFEDYRQTMAGNVDGICDDAVSAATNVRDKSHKKLQQLREPLPPTAGGREAAEQETAIKEQELKARQAEEQLAATGAAAAAARAERTDASRDALLDAARDAIMDKLDTELGDTVTDQSVFMDHARHYEGLFFDDMAALGVRPFDCVTRVSEYVPECVSFIETLISRGRAYEANGSVYFDTRSHMAAGHEYPKLVPSAGAGATAREMAEGEGALSGGDFTGEKRSASDFALWKGSKRGEPAWDSPWGAGRPGWHIECSVMASDVIGGNMDIHAGGSDLCFPHHDNEIAQSEAYWDNGQWVNYFLHAGHLHIQGLKMSKSLKNFITIKQALEVHGAKRLRMLFLLQHWDKPMQFSDAEVENAKKKEGVIKSFVTGVAARMREVASTGRTAPKRWGEPEKALAAHLLACQGEVDRSLKDNFNTPSAIAALLDLVAEGNRYTKDAGDDRVDVDVLRRCAAFVSRTMRIFGMYDGLDAVAEDEERGEGGAGGGGDGAIDAAVGFRDEVRSLCKGGADSAKTLASSLLDACDRFRDESMVKLGVRVEDRASGKSMWKRENPEDLQREVEEKRAAERERAMAKAKAAQDKAGAELDKFAPAHALDAMTMFRDGASYAGKYSDFDERGVPTKLVDGEEIPKSQKKSLEKELTRVLKLKDDLTTRASKAHPDATDAAEAITRYLAELTLAAGR</sequence>
<keyword evidence="17" id="KW-1185">Reference proteome</keyword>
<keyword evidence="6" id="KW-0436">Ligase</keyword>
<evidence type="ECO:0000256" key="5">
    <source>
        <dbReference type="ARBA" id="ARBA00022490"/>
    </source>
</evidence>
<dbReference type="HAMAP" id="MF_00041">
    <property type="entry name" value="Cys_tRNA_synth"/>
    <property type="match status" value="1"/>
</dbReference>
<reference evidence="16" key="1">
    <citation type="submission" date="2020-10" db="EMBL/GenBank/DDBJ databases">
        <title>Unveiling of a novel bifunctional photoreceptor, Dualchrome1, isolated from a cosmopolitan green alga.</title>
        <authorList>
            <person name="Suzuki S."/>
            <person name="Kawachi M."/>
        </authorList>
    </citation>
    <scope>NUCLEOTIDE SEQUENCE</scope>
    <source>
        <strain evidence="16">NIES 2893</strain>
    </source>
</reference>
<dbReference type="SUPFAM" id="SSF52374">
    <property type="entry name" value="Nucleotidylyl transferase"/>
    <property type="match status" value="1"/>
</dbReference>
<keyword evidence="7" id="KW-0479">Metal-binding</keyword>
<comment type="cofactor">
    <cofactor evidence="1">
        <name>Zn(2+)</name>
        <dbReference type="ChEBI" id="CHEBI:29105"/>
    </cofactor>
</comment>
<dbReference type="InterPro" id="IPR024909">
    <property type="entry name" value="Cys-tRNA/MSH_ligase"/>
</dbReference>
<keyword evidence="10" id="KW-0067">ATP-binding</keyword>